<evidence type="ECO:0000256" key="1">
    <source>
        <dbReference type="ARBA" id="ARBA00009175"/>
    </source>
</evidence>
<evidence type="ECO:0000313" key="9">
    <source>
        <dbReference type="Proteomes" id="UP000190135"/>
    </source>
</evidence>
<dbReference type="Proteomes" id="UP000190135">
    <property type="component" value="Unassembled WGS sequence"/>
</dbReference>
<dbReference type="RefSeq" id="WP_078706966.1">
    <property type="nucleotide sequence ID" value="NZ_FUXL01000002.1"/>
</dbReference>
<feature type="chain" id="PRO_5013069330" evidence="7">
    <location>
        <begin position="26"/>
        <end position="253"/>
    </location>
</feature>
<dbReference type="FunFam" id="3.40.190.10:FF:000035">
    <property type="entry name" value="Molybdate ABC transporter substrate-binding protein"/>
    <property type="match status" value="1"/>
</dbReference>
<keyword evidence="9" id="KW-1185">Reference proteome</keyword>
<gene>
    <name evidence="8" type="ORF">SAMN05428963_102300</name>
</gene>
<evidence type="ECO:0000256" key="6">
    <source>
        <dbReference type="PIRSR" id="PIRSR004846-1"/>
    </source>
</evidence>
<dbReference type="OrthoDB" id="9785015at2"/>
<keyword evidence="3 6" id="KW-0479">Metal-binding</keyword>
<dbReference type="PANTHER" id="PTHR30632:SF14">
    <property type="entry name" value="TUNGSTATE_MOLYBDATE_CHROMATE-BINDING PROTEIN MODA"/>
    <property type="match status" value="1"/>
</dbReference>
<proteinExistence type="inferred from homology"/>
<evidence type="ECO:0000313" key="8">
    <source>
        <dbReference type="EMBL" id="SJZ70744.1"/>
    </source>
</evidence>
<keyword evidence="4 7" id="KW-0732">Signal</keyword>
<dbReference type="InterPro" id="IPR044084">
    <property type="entry name" value="AvModA-like_subst-bd"/>
</dbReference>
<name>A0A1T4MV73_9HYPH</name>
<accession>A0A1T4MV73</accession>
<dbReference type="GO" id="GO:0015689">
    <property type="term" value="P:molybdate ion transport"/>
    <property type="evidence" value="ECO:0007669"/>
    <property type="project" value="InterPro"/>
</dbReference>
<evidence type="ECO:0000256" key="7">
    <source>
        <dbReference type="SAM" id="SignalP"/>
    </source>
</evidence>
<comment type="similarity">
    <text evidence="1">Belongs to the bacterial solute-binding protein ModA family.</text>
</comment>
<dbReference type="PIRSF" id="PIRSF004846">
    <property type="entry name" value="ModA"/>
    <property type="match status" value="1"/>
</dbReference>
<evidence type="ECO:0000256" key="5">
    <source>
        <dbReference type="ARBA" id="ARBA00062515"/>
    </source>
</evidence>
<feature type="binding site" evidence="6">
    <location>
        <position position="169"/>
    </location>
    <ligand>
        <name>molybdate</name>
        <dbReference type="ChEBI" id="CHEBI:36264"/>
    </ligand>
</feature>
<feature type="binding site" evidence="6">
    <location>
        <position position="62"/>
    </location>
    <ligand>
        <name>molybdate</name>
        <dbReference type="ChEBI" id="CHEBI:36264"/>
    </ligand>
</feature>
<dbReference type="InterPro" id="IPR005950">
    <property type="entry name" value="ModA"/>
</dbReference>
<protein>
    <submittedName>
        <fullName evidence="8">Molybdate transport system substrate-binding protein</fullName>
    </submittedName>
</protein>
<evidence type="ECO:0000256" key="3">
    <source>
        <dbReference type="ARBA" id="ARBA00022723"/>
    </source>
</evidence>
<dbReference type="GO" id="GO:1901359">
    <property type="term" value="F:tungstate binding"/>
    <property type="evidence" value="ECO:0007669"/>
    <property type="project" value="UniProtKB-ARBA"/>
</dbReference>
<dbReference type="Pfam" id="PF13531">
    <property type="entry name" value="SBP_bac_11"/>
    <property type="match status" value="1"/>
</dbReference>
<dbReference type="STRING" id="1365950.SAMN05428963_102300"/>
<dbReference type="InterPro" id="IPR050682">
    <property type="entry name" value="ModA/WtpA"/>
</dbReference>
<comment type="subunit">
    <text evidence="5">The complex is composed of two ATP-binding proteins (ModC), two transmembrane proteins (ModB) and a solute-binding protein (ModA).</text>
</comment>
<dbReference type="CDD" id="cd13539">
    <property type="entry name" value="PBP2_AvModA"/>
    <property type="match status" value="1"/>
</dbReference>
<sequence>MKTSTLTMVAAGLATALSFGVPAQAAETNVAVAANFTEAVKEIADAFAKSTGDTAKLSFGSSGQLYTQITQGAPFQVFLSADDVRPKKAITEGFGVEGTDFTYAIGKLVLWSPDAERVKGEETLKSGGFDKIAIANPTAAPYGAAAVETMKKLGVYDALKAKIVEGNNISQAFQFVDSKNAELGFVALSQIAGREDGSQWLVPQEDYTPIRQDAVLLKTGADNEAAKAFIEFLKGPEARKIIEKYGYAVDGAQ</sequence>
<dbReference type="Gene3D" id="3.40.190.10">
    <property type="entry name" value="Periplasmic binding protein-like II"/>
    <property type="match status" value="2"/>
</dbReference>
<organism evidence="8 9">
    <name type="scientific">Consotaella salsifontis</name>
    <dbReference type="NCBI Taxonomy" id="1365950"/>
    <lineage>
        <taxon>Bacteria</taxon>
        <taxon>Pseudomonadati</taxon>
        <taxon>Pseudomonadota</taxon>
        <taxon>Alphaproteobacteria</taxon>
        <taxon>Hyphomicrobiales</taxon>
        <taxon>Aurantimonadaceae</taxon>
        <taxon>Consotaella</taxon>
    </lineage>
</organism>
<dbReference type="GO" id="GO:0046872">
    <property type="term" value="F:metal ion binding"/>
    <property type="evidence" value="ECO:0007669"/>
    <property type="project" value="UniProtKB-KW"/>
</dbReference>
<evidence type="ECO:0000256" key="4">
    <source>
        <dbReference type="ARBA" id="ARBA00022729"/>
    </source>
</evidence>
<dbReference type="EMBL" id="FUXL01000002">
    <property type="protein sequence ID" value="SJZ70744.1"/>
    <property type="molecule type" value="Genomic_DNA"/>
</dbReference>
<dbReference type="AlphaFoldDB" id="A0A1T4MV73"/>
<dbReference type="GO" id="GO:0030973">
    <property type="term" value="F:molybdate ion binding"/>
    <property type="evidence" value="ECO:0007669"/>
    <property type="project" value="InterPro"/>
</dbReference>
<dbReference type="NCBIfam" id="TIGR01256">
    <property type="entry name" value="modA"/>
    <property type="match status" value="1"/>
</dbReference>
<feature type="signal peptide" evidence="7">
    <location>
        <begin position="1"/>
        <end position="25"/>
    </location>
</feature>
<keyword evidence="2 6" id="KW-0500">Molybdenum</keyword>
<dbReference type="SUPFAM" id="SSF53850">
    <property type="entry name" value="Periplasmic binding protein-like II"/>
    <property type="match status" value="1"/>
</dbReference>
<dbReference type="PANTHER" id="PTHR30632">
    <property type="entry name" value="MOLYBDATE-BINDING PERIPLASMIC PROTEIN"/>
    <property type="match status" value="1"/>
</dbReference>
<reference evidence="8 9" key="1">
    <citation type="submission" date="2017-02" db="EMBL/GenBank/DDBJ databases">
        <authorList>
            <person name="Peterson S.W."/>
        </authorList>
    </citation>
    <scope>NUCLEOTIDE SEQUENCE [LARGE SCALE GENOMIC DNA]</scope>
    <source>
        <strain evidence="8 9">USBA 369</strain>
    </source>
</reference>
<evidence type="ECO:0000256" key="2">
    <source>
        <dbReference type="ARBA" id="ARBA00022505"/>
    </source>
</evidence>